<name>K1X4A3_MARBU</name>
<gene>
    <name evidence="9" type="ORF">MBM_06151</name>
</gene>
<feature type="transmembrane region" description="Helical" evidence="7">
    <location>
        <begin position="115"/>
        <end position="132"/>
    </location>
</feature>
<feature type="domain" description="Major facilitator superfamily (MFS) profile" evidence="8">
    <location>
        <begin position="49"/>
        <end position="477"/>
    </location>
</feature>
<feature type="transmembrane region" description="Helical" evidence="7">
    <location>
        <begin position="359"/>
        <end position="378"/>
    </location>
</feature>
<dbReference type="Proteomes" id="UP000006753">
    <property type="component" value="Unassembled WGS sequence"/>
</dbReference>
<dbReference type="PROSITE" id="PS50850">
    <property type="entry name" value="MFS"/>
    <property type="match status" value="1"/>
</dbReference>
<feature type="transmembrane region" description="Helical" evidence="7">
    <location>
        <begin position="450"/>
        <end position="472"/>
    </location>
</feature>
<keyword evidence="4 7" id="KW-0472">Membrane</keyword>
<feature type="transmembrane region" description="Helical" evidence="7">
    <location>
        <begin position="384"/>
        <end position="405"/>
    </location>
</feature>
<dbReference type="Pfam" id="PF07690">
    <property type="entry name" value="MFS_1"/>
    <property type="match status" value="1"/>
</dbReference>
<dbReference type="GO" id="GO:0022857">
    <property type="term" value="F:transmembrane transporter activity"/>
    <property type="evidence" value="ECO:0007669"/>
    <property type="project" value="InterPro"/>
</dbReference>
<dbReference type="CDD" id="cd17323">
    <property type="entry name" value="MFS_Tpo1_MDR_like"/>
    <property type="match status" value="1"/>
</dbReference>
<dbReference type="eggNOG" id="KOG0255">
    <property type="taxonomic scope" value="Eukaryota"/>
</dbReference>
<feature type="transmembrane region" description="Helical" evidence="7">
    <location>
        <begin position="269"/>
        <end position="296"/>
    </location>
</feature>
<feature type="transmembrane region" description="Helical" evidence="7">
    <location>
        <begin position="417"/>
        <end position="438"/>
    </location>
</feature>
<evidence type="ECO:0000256" key="5">
    <source>
        <dbReference type="ARBA" id="ARBA00038347"/>
    </source>
</evidence>
<dbReference type="InterPro" id="IPR011701">
    <property type="entry name" value="MFS"/>
</dbReference>
<feature type="transmembrane region" description="Helical" evidence="7">
    <location>
        <begin position="138"/>
        <end position="161"/>
    </location>
</feature>
<sequence length="485" mass="53460">MPSHTPDEREPLLQNGNGNGRQDERQLLEFGKQDHSNPRVWSKSKKLGNTFVIASMSILSPLASSIFSPGIEQIADSLHSSQDGVILCQTGFVVMLGIGPLVLAPLSETFGRKRLYLICFTIFTLLQIPTALAKSLPVLVTLRTIAGFFGSVGIANGGGTISDMYEPSERAQIFGIYLLGPLLGPSIGPLLGAVILANLDWPWMFWFLFIICSIAVFGAFFFLRETYVPTILAKRKQELEASEDVKYYYEGEDNRPLGIKLTQSIKRPLFILFTQPIVMTMAAYQALIFAITYSLYTKFQSIWGSIYGFSTLQVGLTYLGPGLGFLFAVVTIVPRIGAIYNSLTRKHNNIAKPEYRLPLANIGSVLIPLSLFAFAWTTQYHAHFAFPLLATFFYGIGQVAVFNAVQNYYIDAFEKYAASAIAAGSLFRSVVGGVVPVFTGSLLDKYGLGWGFSIFGLVGVALAPSPVLFYIYGERLRKRFAIELD</sequence>
<evidence type="ECO:0000313" key="9">
    <source>
        <dbReference type="EMBL" id="EKD15523.1"/>
    </source>
</evidence>
<feature type="transmembrane region" description="Helical" evidence="7">
    <location>
        <begin position="203"/>
        <end position="223"/>
    </location>
</feature>
<feature type="transmembrane region" description="Helical" evidence="7">
    <location>
        <begin position="47"/>
        <end position="64"/>
    </location>
</feature>
<feature type="transmembrane region" description="Helical" evidence="7">
    <location>
        <begin position="173"/>
        <end position="197"/>
    </location>
</feature>
<evidence type="ECO:0000256" key="4">
    <source>
        <dbReference type="ARBA" id="ARBA00023136"/>
    </source>
</evidence>
<dbReference type="KEGG" id="mbe:MBM_06151"/>
<dbReference type="OrthoDB" id="6770063at2759"/>
<accession>K1X4A3</accession>
<comment type="subcellular location">
    <subcellularLocation>
        <location evidence="1">Membrane</location>
        <topology evidence="1">Multi-pass membrane protein</topology>
    </subcellularLocation>
</comment>
<evidence type="ECO:0000259" key="8">
    <source>
        <dbReference type="PROSITE" id="PS50850"/>
    </source>
</evidence>
<dbReference type="Gene3D" id="1.20.1250.20">
    <property type="entry name" value="MFS general substrate transporter like domains"/>
    <property type="match status" value="1"/>
</dbReference>
<evidence type="ECO:0000256" key="1">
    <source>
        <dbReference type="ARBA" id="ARBA00004141"/>
    </source>
</evidence>
<dbReference type="GeneID" id="18762086"/>
<dbReference type="AlphaFoldDB" id="K1X4A3"/>
<protein>
    <submittedName>
        <fullName evidence="9">Membrane transporter</fullName>
    </submittedName>
</protein>
<evidence type="ECO:0000256" key="2">
    <source>
        <dbReference type="ARBA" id="ARBA00022692"/>
    </source>
</evidence>
<feature type="compositionally biased region" description="Basic and acidic residues" evidence="6">
    <location>
        <begin position="1"/>
        <end position="11"/>
    </location>
</feature>
<evidence type="ECO:0000256" key="3">
    <source>
        <dbReference type="ARBA" id="ARBA00022989"/>
    </source>
</evidence>
<keyword evidence="3 7" id="KW-1133">Transmembrane helix</keyword>
<dbReference type="FunFam" id="1.20.1250.20:FF:000509">
    <property type="entry name" value="MFS general substrate transporter"/>
    <property type="match status" value="1"/>
</dbReference>
<dbReference type="HOGENOM" id="CLU_008455_1_2_1"/>
<dbReference type="OMA" id="IYTNMQP"/>
<dbReference type="InterPro" id="IPR020846">
    <property type="entry name" value="MFS_dom"/>
</dbReference>
<dbReference type="PANTHER" id="PTHR23502">
    <property type="entry name" value="MAJOR FACILITATOR SUPERFAMILY"/>
    <property type="match status" value="1"/>
</dbReference>
<dbReference type="InParanoid" id="K1X4A3"/>
<feature type="region of interest" description="Disordered" evidence="6">
    <location>
        <begin position="1"/>
        <end position="26"/>
    </location>
</feature>
<reference evidence="9 10" key="1">
    <citation type="journal article" date="2012" name="BMC Genomics">
        <title>Sequencing the genome of Marssonina brunnea reveals fungus-poplar co-evolution.</title>
        <authorList>
            <person name="Zhu S."/>
            <person name="Cao Y.-Z."/>
            <person name="Jiang C."/>
            <person name="Tan B.-Y."/>
            <person name="Wang Z."/>
            <person name="Feng S."/>
            <person name="Zhang L."/>
            <person name="Su X.-H."/>
            <person name="Brejova B."/>
            <person name="Vinar T."/>
            <person name="Xu M."/>
            <person name="Wang M.-X."/>
            <person name="Zhang S.-G."/>
            <person name="Huang M.-R."/>
            <person name="Wu R."/>
            <person name="Zhou Y."/>
        </authorList>
    </citation>
    <scope>NUCLEOTIDE SEQUENCE [LARGE SCALE GENOMIC DNA]</scope>
    <source>
        <strain evidence="9 10">MB_m1</strain>
    </source>
</reference>
<dbReference type="InterPro" id="IPR036259">
    <property type="entry name" value="MFS_trans_sf"/>
</dbReference>
<feature type="transmembrane region" description="Helical" evidence="7">
    <location>
        <begin position="84"/>
        <end position="103"/>
    </location>
</feature>
<evidence type="ECO:0000256" key="6">
    <source>
        <dbReference type="SAM" id="MobiDB-lite"/>
    </source>
</evidence>
<dbReference type="RefSeq" id="XP_007294040.1">
    <property type="nucleotide sequence ID" value="XM_007293978.1"/>
</dbReference>
<feature type="transmembrane region" description="Helical" evidence="7">
    <location>
        <begin position="316"/>
        <end position="338"/>
    </location>
</feature>
<keyword evidence="10" id="KW-1185">Reference proteome</keyword>
<dbReference type="PANTHER" id="PTHR23502:SF171">
    <property type="entry name" value="MAJOR FACILITATOR SUPERFAMILY (MFS) PROFILE DOMAIN-CONTAINING PROTEIN"/>
    <property type="match status" value="1"/>
</dbReference>
<proteinExistence type="inferred from homology"/>
<comment type="similarity">
    <text evidence="5">Belongs to the major facilitator superfamily. CAR1 family.</text>
</comment>
<dbReference type="EMBL" id="JH921441">
    <property type="protein sequence ID" value="EKD15523.1"/>
    <property type="molecule type" value="Genomic_DNA"/>
</dbReference>
<organism evidence="9 10">
    <name type="scientific">Marssonina brunnea f. sp. multigermtubi (strain MB_m1)</name>
    <name type="common">Marssonina leaf spot fungus</name>
    <dbReference type="NCBI Taxonomy" id="1072389"/>
    <lineage>
        <taxon>Eukaryota</taxon>
        <taxon>Fungi</taxon>
        <taxon>Dikarya</taxon>
        <taxon>Ascomycota</taxon>
        <taxon>Pezizomycotina</taxon>
        <taxon>Leotiomycetes</taxon>
        <taxon>Helotiales</taxon>
        <taxon>Drepanopezizaceae</taxon>
        <taxon>Drepanopeziza</taxon>
    </lineage>
</organism>
<dbReference type="GO" id="GO:0005886">
    <property type="term" value="C:plasma membrane"/>
    <property type="evidence" value="ECO:0007669"/>
    <property type="project" value="TreeGrafter"/>
</dbReference>
<evidence type="ECO:0000313" key="10">
    <source>
        <dbReference type="Proteomes" id="UP000006753"/>
    </source>
</evidence>
<keyword evidence="2 7" id="KW-0812">Transmembrane</keyword>
<evidence type="ECO:0000256" key="7">
    <source>
        <dbReference type="SAM" id="Phobius"/>
    </source>
</evidence>
<dbReference type="SUPFAM" id="SSF103473">
    <property type="entry name" value="MFS general substrate transporter"/>
    <property type="match status" value="1"/>
</dbReference>